<organism evidence="1 2">
    <name type="scientific">Spironucleus salmonicida</name>
    <dbReference type="NCBI Taxonomy" id="348837"/>
    <lineage>
        <taxon>Eukaryota</taxon>
        <taxon>Metamonada</taxon>
        <taxon>Diplomonadida</taxon>
        <taxon>Hexamitidae</taxon>
        <taxon>Hexamitinae</taxon>
        <taxon>Spironucleus</taxon>
    </lineage>
</organism>
<evidence type="ECO:0000313" key="1">
    <source>
        <dbReference type="EMBL" id="KAH0571025.1"/>
    </source>
</evidence>
<dbReference type="GeneID" id="94301342"/>
<reference evidence="1 2" key="1">
    <citation type="journal article" date="2014" name="PLoS Genet.">
        <title>The Genome of Spironucleus salmonicida Highlights a Fish Pathogen Adapted to Fluctuating Environments.</title>
        <authorList>
            <person name="Xu F."/>
            <person name="Jerlstrom-Hultqvist J."/>
            <person name="Einarsson E."/>
            <person name="Astvaldsson A."/>
            <person name="Svard S.G."/>
            <person name="Andersson J.O."/>
        </authorList>
    </citation>
    <scope>NUCLEOTIDE SEQUENCE [LARGE SCALE GENOMIC DNA]</scope>
    <source>
        <strain evidence="1 2">ATCC 50377</strain>
    </source>
</reference>
<keyword evidence="2" id="KW-1185">Reference proteome</keyword>
<dbReference type="AlphaFoldDB" id="A0A9P8RVV0"/>
<protein>
    <submittedName>
        <fullName evidence="1">Uncharacterized protein</fullName>
    </submittedName>
</protein>
<proteinExistence type="predicted"/>
<dbReference type="KEGG" id="ssao:94301342"/>
<accession>A0A9P8RVV0</accession>
<dbReference type="Proteomes" id="UP000018208">
    <property type="component" value="Unassembled WGS sequence"/>
</dbReference>
<comment type="caution">
    <text evidence="1">The sequence shown here is derived from an EMBL/GenBank/DDBJ whole genome shotgun (WGS) entry which is preliminary data.</text>
</comment>
<evidence type="ECO:0000313" key="2">
    <source>
        <dbReference type="Proteomes" id="UP000018208"/>
    </source>
</evidence>
<name>A0A9P8RVV0_9EUKA</name>
<dbReference type="EMBL" id="AUWU02000007">
    <property type="protein sequence ID" value="KAH0571025.1"/>
    <property type="molecule type" value="Genomic_DNA"/>
</dbReference>
<dbReference type="RefSeq" id="XP_067761798.1">
    <property type="nucleotide sequence ID" value="XM_067911111.1"/>
</dbReference>
<sequence length="239" mass="27471">MKQYNYEFRQMTMKVLSTLSKLKDKHNLDVDLSYVNYTPSQLEQLNSHASTFKPKDTLEITRDTEFSKASRLLDLQKAEFKLPENPFMKTTAKPLDLQPKQWREFLTTEKANWESVKYGQHQLDAALRQERIRAMNQSAISFDAPEIQQNQRSSNTFTSNIYGGATAKFDRRKHGMTPVNGAKEALLAGTQPLEARRQKHAAEFAPIPREYDIAQPGRKAPVYAYQCPTQVALTTQRLQ</sequence>
<gene>
    <name evidence="1" type="ORF">SS50377_27319</name>
</gene>